<proteinExistence type="predicted"/>
<evidence type="ECO:0000313" key="3">
    <source>
        <dbReference type="Proteomes" id="UP000267585"/>
    </source>
</evidence>
<keyword evidence="1" id="KW-0732">Signal</keyword>
<dbReference type="Pfam" id="PF16267">
    <property type="entry name" value="DUF4920"/>
    <property type="match status" value="1"/>
</dbReference>
<dbReference type="EMBL" id="RQPJ01000008">
    <property type="protein sequence ID" value="RTE53054.1"/>
    <property type="molecule type" value="Genomic_DNA"/>
</dbReference>
<name>A0A430K296_9FLAO</name>
<feature type="chain" id="PRO_5019560937" evidence="1">
    <location>
        <begin position="19"/>
        <end position="167"/>
    </location>
</feature>
<accession>A0A430K296</accession>
<dbReference type="OrthoDB" id="129527at2"/>
<evidence type="ECO:0000313" key="2">
    <source>
        <dbReference type="EMBL" id="RTE53054.1"/>
    </source>
</evidence>
<dbReference type="AlphaFoldDB" id="A0A430K296"/>
<dbReference type="RefSeq" id="WP_126162786.1">
    <property type="nucleotide sequence ID" value="NZ_RQPJ01000008.1"/>
</dbReference>
<protein>
    <submittedName>
        <fullName evidence="2">DUF4920 domain-containing protein</fullName>
    </submittedName>
</protein>
<evidence type="ECO:0000256" key="1">
    <source>
        <dbReference type="SAM" id="SignalP"/>
    </source>
</evidence>
<dbReference type="InterPro" id="IPR032577">
    <property type="entry name" value="DUF4920"/>
</dbReference>
<reference evidence="2 3" key="1">
    <citation type="submission" date="2018-11" db="EMBL/GenBank/DDBJ databases">
        <title>Arenibacter aquaticus sp.nov., a marine bacterium isolated from surface seawater in the South China Sea.</title>
        <authorList>
            <person name="Guo J."/>
            <person name="Sun J."/>
        </authorList>
    </citation>
    <scope>NUCLEOTIDE SEQUENCE [LARGE SCALE GENOMIC DNA]</scope>
    <source>
        <strain evidence="2 3">GUO666</strain>
    </source>
</reference>
<gene>
    <name evidence="2" type="ORF">EHW67_12805</name>
</gene>
<feature type="signal peptide" evidence="1">
    <location>
        <begin position="1"/>
        <end position="18"/>
    </location>
</feature>
<organism evidence="2 3">
    <name type="scientific">Arenibacter aquaticus</name>
    <dbReference type="NCBI Taxonomy" id="2489054"/>
    <lineage>
        <taxon>Bacteria</taxon>
        <taxon>Pseudomonadati</taxon>
        <taxon>Bacteroidota</taxon>
        <taxon>Flavobacteriia</taxon>
        <taxon>Flavobacteriales</taxon>
        <taxon>Flavobacteriaceae</taxon>
        <taxon>Arenibacter</taxon>
    </lineage>
</organism>
<dbReference type="Proteomes" id="UP000267585">
    <property type="component" value="Unassembled WGS sequence"/>
</dbReference>
<keyword evidence="3" id="KW-1185">Reference proteome</keyword>
<comment type="caution">
    <text evidence="2">The sequence shown here is derived from an EMBL/GenBank/DDBJ whole genome shotgun (WGS) entry which is preliminary data.</text>
</comment>
<sequence length="167" mass="18807">MRVFNILIVFFVLFSANAQQKMAPKGQQEDHVINEYDNYGLKIDDSEALKSGSVLSQYENMSKNDTLAVKFSAKVSDVCKVKGCWMKLELDATRETMVKFKDYGFFVPKEAIGKSVIVNGKAYVEEMSVEDQRHFAKDAGKSASEIAQIKEVKRVFAFEADGVLIKK</sequence>